<reference evidence="1 2" key="1">
    <citation type="journal article" date="2014" name="Genome Biol. Evol.">
        <title>The genome of the myxosporean Thelohanellus kitauei shows adaptations to nutrient acquisition within its fish host.</title>
        <authorList>
            <person name="Yang Y."/>
            <person name="Xiong J."/>
            <person name="Zhou Z."/>
            <person name="Huo F."/>
            <person name="Miao W."/>
            <person name="Ran C."/>
            <person name="Liu Y."/>
            <person name="Zhang J."/>
            <person name="Feng J."/>
            <person name="Wang M."/>
            <person name="Wang M."/>
            <person name="Wang L."/>
            <person name="Yao B."/>
        </authorList>
    </citation>
    <scope>NUCLEOTIDE SEQUENCE [LARGE SCALE GENOMIC DNA]</scope>
    <source>
        <strain evidence="1">Wuqing</strain>
    </source>
</reference>
<dbReference type="Proteomes" id="UP000031668">
    <property type="component" value="Unassembled WGS sequence"/>
</dbReference>
<gene>
    <name evidence="1" type="ORF">RF11_11285</name>
</gene>
<evidence type="ECO:0000313" key="1">
    <source>
        <dbReference type="EMBL" id="KII61200.1"/>
    </source>
</evidence>
<protein>
    <submittedName>
        <fullName evidence="1">Uncharacterized protein</fullName>
    </submittedName>
</protein>
<dbReference type="EMBL" id="JWZT01005374">
    <property type="protein sequence ID" value="KII61200.1"/>
    <property type="molecule type" value="Genomic_DNA"/>
</dbReference>
<proteinExistence type="predicted"/>
<accession>A0A0C2M2B7</accession>
<keyword evidence="2" id="KW-1185">Reference proteome</keyword>
<organism evidence="1 2">
    <name type="scientific">Thelohanellus kitauei</name>
    <name type="common">Myxosporean</name>
    <dbReference type="NCBI Taxonomy" id="669202"/>
    <lineage>
        <taxon>Eukaryota</taxon>
        <taxon>Metazoa</taxon>
        <taxon>Cnidaria</taxon>
        <taxon>Myxozoa</taxon>
        <taxon>Myxosporea</taxon>
        <taxon>Bivalvulida</taxon>
        <taxon>Platysporina</taxon>
        <taxon>Myxobolidae</taxon>
        <taxon>Thelohanellus</taxon>
    </lineage>
</organism>
<sequence>MKLDVAVRNTLNKGNEVSTCETTEVCNNIETDNTVETEIPSFEDNQQIVPEHSAIYTQSLRSILRLLGRTTKIFHNMELTTQAPYSAPPVFVPKKMGAFAFA</sequence>
<dbReference type="AlphaFoldDB" id="A0A0C2M2B7"/>
<comment type="caution">
    <text evidence="1">The sequence shown here is derived from an EMBL/GenBank/DDBJ whole genome shotgun (WGS) entry which is preliminary data.</text>
</comment>
<evidence type="ECO:0000313" key="2">
    <source>
        <dbReference type="Proteomes" id="UP000031668"/>
    </source>
</evidence>
<name>A0A0C2M2B7_THEKT</name>